<protein>
    <submittedName>
        <fullName evidence="1">Uncharacterized protein</fullName>
    </submittedName>
</protein>
<dbReference type="EMBL" id="JBHUCP010000025">
    <property type="protein sequence ID" value="MFD1533340.1"/>
    <property type="molecule type" value="Genomic_DNA"/>
</dbReference>
<name>A0ABW4FSU3_9PSEU</name>
<comment type="caution">
    <text evidence="1">The sequence shown here is derived from an EMBL/GenBank/DDBJ whole genome shotgun (WGS) entry which is preliminary data.</text>
</comment>
<evidence type="ECO:0000313" key="2">
    <source>
        <dbReference type="Proteomes" id="UP001597145"/>
    </source>
</evidence>
<dbReference type="Proteomes" id="UP001597145">
    <property type="component" value="Unassembled WGS sequence"/>
</dbReference>
<organism evidence="1 2">
    <name type="scientific">Pseudonocardia aurantiaca</name>
    <dbReference type="NCBI Taxonomy" id="75290"/>
    <lineage>
        <taxon>Bacteria</taxon>
        <taxon>Bacillati</taxon>
        <taxon>Actinomycetota</taxon>
        <taxon>Actinomycetes</taxon>
        <taxon>Pseudonocardiales</taxon>
        <taxon>Pseudonocardiaceae</taxon>
        <taxon>Pseudonocardia</taxon>
    </lineage>
</organism>
<sequence length="86" mass="9590">MDPERLAELAGLLARPTADLSDDELVHAVRLADEDRDAARERVGRLIAALYMRRRVSWPKLAELTGVPFGTAHGLARPYIQPDERA</sequence>
<dbReference type="RefSeq" id="WP_343985181.1">
    <property type="nucleotide sequence ID" value="NZ_BAAAJG010000026.1"/>
</dbReference>
<reference evidence="2" key="1">
    <citation type="journal article" date="2019" name="Int. J. Syst. Evol. Microbiol.">
        <title>The Global Catalogue of Microorganisms (GCM) 10K type strain sequencing project: providing services to taxonomists for standard genome sequencing and annotation.</title>
        <authorList>
            <consortium name="The Broad Institute Genomics Platform"/>
            <consortium name="The Broad Institute Genome Sequencing Center for Infectious Disease"/>
            <person name="Wu L."/>
            <person name="Ma J."/>
        </authorList>
    </citation>
    <scope>NUCLEOTIDE SEQUENCE [LARGE SCALE GENOMIC DNA]</scope>
    <source>
        <strain evidence="2">JCM 12165</strain>
    </source>
</reference>
<keyword evidence="2" id="KW-1185">Reference proteome</keyword>
<evidence type="ECO:0000313" key="1">
    <source>
        <dbReference type="EMBL" id="MFD1533340.1"/>
    </source>
</evidence>
<proteinExistence type="predicted"/>
<gene>
    <name evidence="1" type="ORF">ACFSCY_28335</name>
</gene>
<accession>A0ABW4FSU3</accession>